<dbReference type="RefSeq" id="WP_344765548.1">
    <property type="nucleotide sequence ID" value="NZ_BAABAK010000004.1"/>
</dbReference>
<dbReference type="Pfam" id="PF07336">
    <property type="entry name" value="ABATE"/>
    <property type="match status" value="1"/>
</dbReference>
<dbReference type="EMBL" id="BAABAK010000004">
    <property type="protein sequence ID" value="GAA3958573.1"/>
    <property type="molecule type" value="Genomic_DNA"/>
</dbReference>
<comment type="caution">
    <text evidence="2">The sequence shown here is derived from an EMBL/GenBank/DDBJ whole genome shotgun (WGS) entry which is preliminary data.</text>
</comment>
<sequence length="206" mass="23999">MNKLSTVKTMTFDGGADCLDFINSGYHAERDIVVEKLHSYDDLLILSERLDLLTSQHLHCLTLKAATNPEEAKAALIKTLEARKLLYNIFAGLAARPQKNTEQLILDQVNALFSDALKYRRLIFENGNLIFSFQPKVDDLMAPLWKFILSAYDLFKTQNLNYIKQCQRCAWLFLDQTKNHRKKWCNMEPCGNIEKTRRYYQNKKRS</sequence>
<dbReference type="Proteomes" id="UP001501081">
    <property type="component" value="Unassembled WGS sequence"/>
</dbReference>
<dbReference type="InterPro" id="IPR023286">
    <property type="entry name" value="ABATE_dom_sf"/>
</dbReference>
<dbReference type="Pfam" id="PF11706">
    <property type="entry name" value="zf-CGNR"/>
    <property type="match status" value="1"/>
</dbReference>
<accession>A0ABP7P2D8</accession>
<reference evidence="3" key="1">
    <citation type="journal article" date="2019" name="Int. J. Syst. Evol. Microbiol.">
        <title>The Global Catalogue of Microorganisms (GCM) 10K type strain sequencing project: providing services to taxonomists for standard genome sequencing and annotation.</title>
        <authorList>
            <consortium name="The Broad Institute Genomics Platform"/>
            <consortium name="The Broad Institute Genome Sequencing Center for Infectious Disease"/>
            <person name="Wu L."/>
            <person name="Ma J."/>
        </authorList>
    </citation>
    <scope>NUCLEOTIDE SEQUENCE [LARGE SCALE GENOMIC DNA]</scope>
    <source>
        <strain evidence="3">JCM 17338</strain>
    </source>
</reference>
<dbReference type="PANTHER" id="PTHR35525:SF3">
    <property type="entry name" value="BLL6575 PROTEIN"/>
    <property type="match status" value="1"/>
</dbReference>
<gene>
    <name evidence="2" type="ORF">GCM10022246_10150</name>
</gene>
<dbReference type="PANTHER" id="PTHR35525">
    <property type="entry name" value="BLL6575 PROTEIN"/>
    <property type="match status" value="1"/>
</dbReference>
<dbReference type="InterPro" id="IPR021005">
    <property type="entry name" value="Znf_CGNR"/>
</dbReference>
<evidence type="ECO:0000259" key="1">
    <source>
        <dbReference type="Pfam" id="PF11706"/>
    </source>
</evidence>
<keyword evidence="3" id="KW-1185">Reference proteome</keyword>
<proteinExistence type="predicted"/>
<feature type="domain" description="Zinc finger CGNR" evidence="1">
    <location>
        <begin position="163"/>
        <end position="202"/>
    </location>
</feature>
<dbReference type="Gene3D" id="1.10.3300.10">
    <property type="entry name" value="Jann2411-like domain"/>
    <property type="match status" value="1"/>
</dbReference>
<dbReference type="InterPro" id="IPR010852">
    <property type="entry name" value="ABATE"/>
</dbReference>
<name>A0ABP7P2D8_9SPHI</name>
<organism evidence="2 3">
    <name type="scientific">Pedobacter ginsengiterrae</name>
    <dbReference type="NCBI Taxonomy" id="871696"/>
    <lineage>
        <taxon>Bacteria</taxon>
        <taxon>Pseudomonadati</taxon>
        <taxon>Bacteroidota</taxon>
        <taxon>Sphingobacteriia</taxon>
        <taxon>Sphingobacteriales</taxon>
        <taxon>Sphingobacteriaceae</taxon>
        <taxon>Pedobacter</taxon>
    </lineage>
</organism>
<evidence type="ECO:0000313" key="3">
    <source>
        <dbReference type="Proteomes" id="UP001501081"/>
    </source>
</evidence>
<protein>
    <recommendedName>
        <fullName evidence="1">Zinc finger CGNR domain-containing protein</fullName>
    </recommendedName>
</protein>
<evidence type="ECO:0000313" key="2">
    <source>
        <dbReference type="EMBL" id="GAA3958573.1"/>
    </source>
</evidence>
<dbReference type="SUPFAM" id="SSF160904">
    <property type="entry name" value="Jann2411-like"/>
    <property type="match status" value="1"/>
</dbReference>